<feature type="compositionally biased region" description="Polar residues" evidence="1">
    <location>
        <begin position="636"/>
        <end position="648"/>
    </location>
</feature>
<evidence type="ECO:0000313" key="3">
    <source>
        <dbReference type="Proteomes" id="UP001295684"/>
    </source>
</evidence>
<feature type="compositionally biased region" description="Basic and acidic residues" evidence="1">
    <location>
        <begin position="412"/>
        <end position="428"/>
    </location>
</feature>
<feature type="region of interest" description="Disordered" evidence="1">
    <location>
        <begin position="15"/>
        <end position="38"/>
    </location>
</feature>
<evidence type="ECO:0000313" key="2">
    <source>
        <dbReference type="EMBL" id="CAI2385493.1"/>
    </source>
</evidence>
<feature type="compositionally biased region" description="Polar residues" evidence="1">
    <location>
        <begin position="383"/>
        <end position="395"/>
    </location>
</feature>
<feature type="compositionally biased region" description="Low complexity" evidence="1">
    <location>
        <begin position="29"/>
        <end position="38"/>
    </location>
</feature>
<feature type="compositionally biased region" description="Basic and acidic residues" evidence="1">
    <location>
        <begin position="747"/>
        <end position="761"/>
    </location>
</feature>
<name>A0AAD2DAG4_EUPCR</name>
<keyword evidence="3" id="KW-1185">Reference proteome</keyword>
<dbReference type="AlphaFoldDB" id="A0AAD2DAG4"/>
<organism evidence="2 3">
    <name type="scientific">Euplotes crassus</name>
    <dbReference type="NCBI Taxonomy" id="5936"/>
    <lineage>
        <taxon>Eukaryota</taxon>
        <taxon>Sar</taxon>
        <taxon>Alveolata</taxon>
        <taxon>Ciliophora</taxon>
        <taxon>Intramacronucleata</taxon>
        <taxon>Spirotrichea</taxon>
        <taxon>Hypotrichia</taxon>
        <taxon>Euplotida</taxon>
        <taxon>Euplotidae</taxon>
        <taxon>Moneuplotes</taxon>
    </lineage>
</organism>
<proteinExistence type="predicted"/>
<sequence>MSLFRWIGKLCGSSQARAPRRHRSVENNPMSPSSSMPLRRTLRMERSDKIDLRNVIKSSVKKEDILVCEYTPKKNREETRFRCSICYTFYSDILECSECSNYVCIFDVEKFIISVNQPTCPFCSSSPVVFRDVTKDINMVKHYFSSTEKSEESKNDVREYWKSHARVTNSIKFVAINDTRNVNGGMATNEKLKIMALDHERQTITPMCMKEVSNNLRQETEEDDVRRGLFQTPINKKKISKDKIRKRLSRGVGHQIIPSLHLSSKEGSNYFKPENNDHLKFISSGEDQETYSKGCYPAVLESATSEEVSNKLVSTIVKDKEEIVSLHTHNSLLMGSSIKSTPDHDNLIREERKSEMYSDTNPHQNYPRVLSSKDSHYEETENIQESSNYSGSSQTEFLADNPKITAMIEVIPKRQSNDQSSRKDHPDLYKYQSYRGTKDDPYDVLNMDIGETIISGSGQIPFQSPKPRALSEDSVKGDLPKITNVKNQVEFQKSGIQLNKRTKCSLYNKLSKRGINKFARSTSRKLVPKKRFANSSSSKRLNMKNTKLSSIRRSTRSFNPFRERMMFNYKNKNKQSIQRIPPSSGEVLVQDNVENEDLNISGSDYSKNHVVSKYLNSRTKAHGELNYDEKRPIMTGHSSRLRQLNTNPDSKRDTGVNTSSLKKKILMESQGVNLRLTNARETGMINTISSSTAVVNKIPQMQIQEHYKASPVRGSESSSCNYKSTRKIIGVSQKKNMKVGKVKRKNFRQDGREYPSRRRLR</sequence>
<feature type="region of interest" description="Disordered" evidence="1">
    <location>
        <begin position="373"/>
        <end position="395"/>
    </location>
</feature>
<protein>
    <submittedName>
        <fullName evidence="2">Uncharacterized protein</fullName>
    </submittedName>
</protein>
<dbReference type="Proteomes" id="UP001295684">
    <property type="component" value="Unassembled WGS sequence"/>
</dbReference>
<gene>
    <name evidence="2" type="ORF">ECRASSUSDP1_LOCUS27061</name>
</gene>
<evidence type="ECO:0000256" key="1">
    <source>
        <dbReference type="SAM" id="MobiDB-lite"/>
    </source>
</evidence>
<dbReference type="EMBL" id="CAMPGE010027915">
    <property type="protein sequence ID" value="CAI2385493.1"/>
    <property type="molecule type" value="Genomic_DNA"/>
</dbReference>
<feature type="region of interest" description="Disordered" evidence="1">
    <location>
        <begin position="636"/>
        <end position="658"/>
    </location>
</feature>
<reference evidence="2" key="1">
    <citation type="submission" date="2023-07" db="EMBL/GenBank/DDBJ databases">
        <authorList>
            <consortium name="AG Swart"/>
            <person name="Singh M."/>
            <person name="Singh A."/>
            <person name="Seah K."/>
            <person name="Emmerich C."/>
        </authorList>
    </citation>
    <scope>NUCLEOTIDE SEQUENCE</scope>
    <source>
        <strain evidence="2">DP1</strain>
    </source>
</reference>
<feature type="region of interest" description="Disordered" evidence="1">
    <location>
        <begin position="412"/>
        <end position="435"/>
    </location>
</feature>
<accession>A0AAD2DAG4</accession>
<feature type="compositionally biased region" description="Basic residues" evidence="1">
    <location>
        <begin position="735"/>
        <end position="746"/>
    </location>
</feature>
<comment type="caution">
    <text evidence="2">The sequence shown here is derived from an EMBL/GenBank/DDBJ whole genome shotgun (WGS) entry which is preliminary data.</text>
</comment>
<feature type="region of interest" description="Disordered" evidence="1">
    <location>
        <begin position="735"/>
        <end position="761"/>
    </location>
</feature>